<dbReference type="SUPFAM" id="SSF50952">
    <property type="entry name" value="Soluble quinoprotein glucose dehydrogenase"/>
    <property type="match status" value="1"/>
</dbReference>
<gene>
    <name evidence="3" type="ORF">BTW10_15380</name>
</gene>
<accession>A0A1Q8T9C3</accession>
<dbReference type="InterPro" id="IPR012938">
    <property type="entry name" value="Glc/Sorbosone_DH"/>
</dbReference>
<organism evidence="3 4">
    <name type="scientific">Chromohalobacter japonicus</name>
    <dbReference type="NCBI Taxonomy" id="223900"/>
    <lineage>
        <taxon>Bacteria</taxon>
        <taxon>Pseudomonadati</taxon>
        <taxon>Pseudomonadota</taxon>
        <taxon>Gammaproteobacteria</taxon>
        <taxon>Oceanospirillales</taxon>
        <taxon>Halomonadaceae</taxon>
        <taxon>Chromohalobacter</taxon>
    </lineage>
</organism>
<evidence type="ECO:0000313" key="3">
    <source>
        <dbReference type="EMBL" id="OLO10262.1"/>
    </source>
</evidence>
<dbReference type="InterPro" id="IPR011041">
    <property type="entry name" value="Quinoprot_gluc/sorb_DH_b-prop"/>
</dbReference>
<dbReference type="STRING" id="223900.GCA_000821045_02960"/>
<dbReference type="InterPro" id="IPR011042">
    <property type="entry name" value="6-blade_b-propeller_TolB-like"/>
</dbReference>
<sequence>MTIRHTTHALRRSAPALAGLWLGAMMIASGQAQALTPVEVAGNAERANVPDGATLDKQVALRAPRLISFGPEDEMFIGSQAGRLYRLQPPYDRVDAEIPLSGYPHSAVVHEGYLYVATTDQLYRTRYTPGQDVTEADFESIADLPGGSGHASRSLSVGPDGRLYVALGLQGNCSAQRISEDVAFEDRRGGVMALDPTHETPEWTPYVSGLRNPIGMAWSPEGTLYLNNNGPDHWGYEAPPEVLVRAESGSFHGMPWYQWNEGEWQRDECIDSASPGGRHTLTPPVATFAARSAPIGLTFLPDDNPWQVDMVTAIHGSWATQASGGRATRRPPKIVGIRLEDDGHQGQVVDLVSGFQAENGERWARPAGIAYREGALYFTADDGDTGLYRLTP</sequence>
<feature type="domain" description="Glucose/Sorbosone dehydrogenase" evidence="2">
    <location>
        <begin position="147"/>
        <end position="311"/>
    </location>
</feature>
<evidence type="ECO:0000256" key="1">
    <source>
        <dbReference type="SAM" id="SignalP"/>
    </source>
</evidence>
<name>A0A1Q8T9C3_9GAMM</name>
<keyword evidence="1" id="KW-0732">Signal</keyword>
<protein>
    <submittedName>
        <fullName evidence="3">Sugar dehydrogenase</fullName>
    </submittedName>
</protein>
<dbReference type="Gene3D" id="2.120.10.30">
    <property type="entry name" value="TolB, C-terminal domain"/>
    <property type="match status" value="1"/>
</dbReference>
<keyword evidence="4" id="KW-1185">Reference proteome</keyword>
<dbReference type="Pfam" id="PF07995">
    <property type="entry name" value="GSDH"/>
    <property type="match status" value="1"/>
</dbReference>
<dbReference type="EMBL" id="MSDQ01000039">
    <property type="protein sequence ID" value="OLO10262.1"/>
    <property type="molecule type" value="Genomic_DNA"/>
</dbReference>
<dbReference type="RefSeq" id="WP_075370165.1">
    <property type="nucleotide sequence ID" value="NZ_MSDQ01000039.1"/>
</dbReference>
<comment type="caution">
    <text evidence="3">The sequence shown here is derived from an EMBL/GenBank/DDBJ whole genome shotgun (WGS) entry which is preliminary data.</text>
</comment>
<evidence type="ECO:0000313" key="4">
    <source>
        <dbReference type="Proteomes" id="UP000186806"/>
    </source>
</evidence>
<proteinExistence type="predicted"/>
<reference evidence="3 4" key="1">
    <citation type="submission" date="2016-12" db="EMBL/GenBank/DDBJ databases">
        <title>Draft genome sequences of strains Salinicola socius SMB35, Salinicola sp. MH3R3-1 and Chromohalobacter sp. SMB17 from the Verkhnekamsk potash mining region of Russia.</title>
        <authorList>
            <person name="Mavrodi D.V."/>
            <person name="Olsson B.E."/>
            <person name="Korsakova E.S."/>
            <person name="Pyankova A."/>
            <person name="Mavrodi O.V."/>
            <person name="Plotnikova E.G."/>
        </authorList>
    </citation>
    <scope>NUCLEOTIDE SEQUENCE [LARGE SCALE GENOMIC DNA]</scope>
    <source>
        <strain evidence="3 4">SMB17</strain>
    </source>
</reference>
<feature type="chain" id="PRO_5012457893" evidence="1">
    <location>
        <begin position="35"/>
        <end position="392"/>
    </location>
</feature>
<evidence type="ECO:0000259" key="2">
    <source>
        <dbReference type="Pfam" id="PF07995"/>
    </source>
</evidence>
<feature type="signal peptide" evidence="1">
    <location>
        <begin position="1"/>
        <end position="34"/>
    </location>
</feature>
<dbReference type="Proteomes" id="UP000186806">
    <property type="component" value="Unassembled WGS sequence"/>
</dbReference>
<dbReference type="PANTHER" id="PTHR33546">
    <property type="entry name" value="LARGE, MULTIFUNCTIONAL SECRETED PROTEIN-RELATED"/>
    <property type="match status" value="1"/>
</dbReference>
<dbReference type="PANTHER" id="PTHR33546:SF1">
    <property type="entry name" value="LARGE, MULTIFUNCTIONAL SECRETED PROTEIN"/>
    <property type="match status" value="1"/>
</dbReference>
<dbReference type="AlphaFoldDB" id="A0A1Q8T9C3"/>